<reference evidence="13" key="5">
    <citation type="submission" date="2018-04" db="UniProtKB">
        <authorList>
            <consortium name="EnsemblFungi"/>
        </authorList>
    </citation>
    <scope>IDENTIFICATION</scope>
    <source>
        <strain evidence="13">R3-111a-1</strain>
    </source>
</reference>
<dbReference type="Proteomes" id="UP000006039">
    <property type="component" value="Unassembled WGS sequence"/>
</dbReference>
<accession>J3NPY1</accession>
<dbReference type="EMBL" id="GL385396">
    <property type="protein sequence ID" value="EJT78237.1"/>
    <property type="molecule type" value="Genomic_DNA"/>
</dbReference>
<evidence type="ECO:0000256" key="7">
    <source>
        <dbReference type="ARBA" id="ARBA00023157"/>
    </source>
</evidence>
<dbReference type="InterPro" id="IPR008427">
    <property type="entry name" value="Extracellular_membr_CFEM_dom"/>
</dbReference>
<dbReference type="GO" id="GO:0005576">
    <property type="term" value="C:extracellular region"/>
    <property type="evidence" value="ECO:0007669"/>
    <property type="project" value="UniProtKB-SubCell"/>
</dbReference>
<evidence type="ECO:0000256" key="3">
    <source>
        <dbReference type="ARBA" id="ARBA00010031"/>
    </source>
</evidence>
<reference evidence="14" key="1">
    <citation type="submission" date="2010-07" db="EMBL/GenBank/DDBJ databases">
        <title>The genome sequence of Gaeumannomyces graminis var. tritici strain R3-111a-1.</title>
        <authorList>
            <consortium name="The Broad Institute Genome Sequencing Platform"/>
            <person name="Ma L.-J."/>
            <person name="Dead R."/>
            <person name="Young S."/>
            <person name="Zeng Q."/>
            <person name="Koehrsen M."/>
            <person name="Alvarado L."/>
            <person name="Berlin A."/>
            <person name="Chapman S.B."/>
            <person name="Chen Z."/>
            <person name="Freedman E."/>
            <person name="Gellesch M."/>
            <person name="Goldberg J."/>
            <person name="Griggs A."/>
            <person name="Gujja S."/>
            <person name="Heilman E.R."/>
            <person name="Heiman D."/>
            <person name="Hepburn T."/>
            <person name="Howarth C."/>
            <person name="Jen D."/>
            <person name="Larson L."/>
            <person name="Mehta T."/>
            <person name="Neiman D."/>
            <person name="Pearson M."/>
            <person name="Roberts A."/>
            <person name="Saif S."/>
            <person name="Shea T."/>
            <person name="Shenoy N."/>
            <person name="Sisk P."/>
            <person name="Stolte C."/>
            <person name="Sykes S."/>
            <person name="Walk T."/>
            <person name="White J."/>
            <person name="Yandava C."/>
            <person name="Haas B."/>
            <person name="Nusbaum C."/>
            <person name="Birren B."/>
        </authorList>
    </citation>
    <scope>NUCLEOTIDE SEQUENCE [LARGE SCALE GENOMIC DNA]</scope>
    <source>
        <strain evidence="14">R3-111a-1</strain>
    </source>
</reference>
<evidence type="ECO:0000256" key="9">
    <source>
        <dbReference type="PROSITE-ProRule" id="PRU01356"/>
    </source>
</evidence>
<evidence type="ECO:0000259" key="11">
    <source>
        <dbReference type="PROSITE" id="PS52012"/>
    </source>
</evidence>
<evidence type="ECO:0000313" key="13">
    <source>
        <dbReference type="EnsemblFungi" id="EJT78237"/>
    </source>
</evidence>
<dbReference type="HOGENOM" id="CLU_063084_4_2_1"/>
<feature type="binding site" description="axial binding residue" evidence="9">
    <location>
        <position position="74"/>
    </location>
    <ligand>
        <name>heme</name>
        <dbReference type="ChEBI" id="CHEBI:30413"/>
    </ligand>
    <ligandPart>
        <name>Fe</name>
        <dbReference type="ChEBI" id="CHEBI:18248"/>
    </ligandPart>
</feature>
<feature type="signal peptide" evidence="10">
    <location>
        <begin position="1"/>
        <end position="17"/>
    </location>
</feature>
<keyword evidence="9" id="KW-0349">Heme</keyword>
<keyword evidence="7 9" id="KW-1015">Disulfide bond</keyword>
<keyword evidence="9" id="KW-0408">Iron</keyword>
<keyword evidence="14" id="KW-1185">Reference proteome</keyword>
<keyword evidence="9" id="KW-0479">Metal-binding</keyword>
<evidence type="ECO:0000256" key="5">
    <source>
        <dbReference type="ARBA" id="ARBA00022622"/>
    </source>
</evidence>
<keyword evidence="5" id="KW-0325">Glycoprotein</keyword>
<dbReference type="eggNOG" id="ENOG502SFDE">
    <property type="taxonomic scope" value="Eukaryota"/>
</dbReference>
<dbReference type="OrthoDB" id="3065412at2759"/>
<comment type="subcellular location">
    <subcellularLocation>
        <location evidence="1">Membrane</location>
        <topology evidence="1">Lipid-anchor</topology>
        <topology evidence="1">GPI-anchor</topology>
    </subcellularLocation>
    <subcellularLocation>
        <location evidence="2">Secreted</location>
    </subcellularLocation>
</comment>
<dbReference type="GeneID" id="20343797"/>
<comment type="caution">
    <text evidence="9">Lacks conserved residue(s) required for the propagation of feature annotation.</text>
</comment>
<evidence type="ECO:0000256" key="4">
    <source>
        <dbReference type="ARBA" id="ARBA00022525"/>
    </source>
</evidence>
<gene>
    <name evidence="13" type="primary">20343797</name>
    <name evidence="12" type="ORF">GGTG_03339</name>
</gene>
<feature type="chain" id="PRO_5015094347" description="CFEM domain-containing protein" evidence="10">
    <location>
        <begin position="18"/>
        <end position="176"/>
    </location>
</feature>
<sequence>MQFQTLVLAAFAAVAAAQTQTTPTLPTSVLPSRTTTAPATRSTSNLVALVQGLPSCGIKCLSGAAKQANCDAADLKCLCANAGSLTNNISLISCVASNCNSDQQAKLVSDAPQVCDKLNNNPNPAEVSSASSIVASALSTAGVTNSRSAALAPRRTDAPALAAMGGVAAAFVAYAM</sequence>
<comment type="similarity">
    <text evidence="3">Belongs to the RBT5 family.</text>
</comment>
<evidence type="ECO:0000256" key="10">
    <source>
        <dbReference type="SAM" id="SignalP"/>
    </source>
</evidence>
<evidence type="ECO:0000313" key="14">
    <source>
        <dbReference type="Proteomes" id="UP000006039"/>
    </source>
</evidence>
<dbReference type="RefSeq" id="XP_009219382.1">
    <property type="nucleotide sequence ID" value="XM_009221118.1"/>
</dbReference>
<name>J3NPY1_GAET3</name>
<keyword evidence="6 10" id="KW-0732">Signal</keyword>
<dbReference type="GO" id="GO:0046872">
    <property type="term" value="F:metal ion binding"/>
    <property type="evidence" value="ECO:0007669"/>
    <property type="project" value="UniProtKB-UniRule"/>
</dbReference>
<dbReference type="AlphaFoldDB" id="J3NPY1"/>
<feature type="disulfide bond" evidence="9">
    <location>
        <begin position="70"/>
        <end position="77"/>
    </location>
</feature>
<evidence type="ECO:0000256" key="1">
    <source>
        <dbReference type="ARBA" id="ARBA00004589"/>
    </source>
</evidence>
<keyword evidence="5" id="KW-0472">Membrane</keyword>
<reference evidence="12" key="3">
    <citation type="submission" date="2010-09" db="EMBL/GenBank/DDBJ databases">
        <title>Annotation of Gaeumannomyces graminis var. tritici R3-111a-1.</title>
        <authorList>
            <consortium name="The Broad Institute Genome Sequencing Platform"/>
            <person name="Ma L.-J."/>
            <person name="Dead R."/>
            <person name="Young S.K."/>
            <person name="Zeng Q."/>
            <person name="Gargeya S."/>
            <person name="Fitzgerald M."/>
            <person name="Haas B."/>
            <person name="Abouelleil A."/>
            <person name="Alvarado L."/>
            <person name="Arachchi H.M."/>
            <person name="Berlin A."/>
            <person name="Brown A."/>
            <person name="Chapman S.B."/>
            <person name="Chen Z."/>
            <person name="Dunbar C."/>
            <person name="Freedman E."/>
            <person name="Gearin G."/>
            <person name="Gellesch M."/>
            <person name="Goldberg J."/>
            <person name="Griggs A."/>
            <person name="Gujja S."/>
            <person name="Heiman D."/>
            <person name="Howarth C."/>
            <person name="Larson L."/>
            <person name="Lui A."/>
            <person name="MacDonald P.J.P."/>
            <person name="Mehta T."/>
            <person name="Montmayeur A."/>
            <person name="Murphy C."/>
            <person name="Neiman D."/>
            <person name="Pearson M."/>
            <person name="Priest M."/>
            <person name="Roberts A."/>
            <person name="Saif S."/>
            <person name="Shea T."/>
            <person name="Shenoy N."/>
            <person name="Sisk P."/>
            <person name="Stolte C."/>
            <person name="Sykes S."/>
            <person name="Yandava C."/>
            <person name="Wortman J."/>
            <person name="Nusbaum C."/>
            <person name="Birren B."/>
        </authorList>
    </citation>
    <scope>NUCLEOTIDE SEQUENCE</scope>
    <source>
        <strain evidence="12">R3-111a-1</strain>
    </source>
</reference>
<dbReference type="GO" id="GO:0098552">
    <property type="term" value="C:side of membrane"/>
    <property type="evidence" value="ECO:0007669"/>
    <property type="project" value="UniProtKB-KW"/>
</dbReference>
<keyword evidence="8" id="KW-0449">Lipoprotein</keyword>
<dbReference type="PROSITE" id="PS52012">
    <property type="entry name" value="CFEM"/>
    <property type="match status" value="1"/>
</dbReference>
<proteinExistence type="inferred from homology"/>
<dbReference type="EnsemblFungi" id="EJT78237">
    <property type="protein sequence ID" value="EJT78237"/>
    <property type="gene ID" value="GGTG_03339"/>
</dbReference>
<protein>
    <recommendedName>
        <fullName evidence="11">CFEM domain-containing protein</fullName>
    </recommendedName>
</protein>
<reference evidence="13" key="4">
    <citation type="journal article" date="2015" name="G3 (Bethesda)">
        <title>Genome sequences of three phytopathogenic species of the Magnaporthaceae family of fungi.</title>
        <authorList>
            <person name="Okagaki L.H."/>
            <person name="Nunes C.C."/>
            <person name="Sailsbery J."/>
            <person name="Clay B."/>
            <person name="Brown D."/>
            <person name="John T."/>
            <person name="Oh Y."/>
            <person name="Young N."/>
            <person name="Fitzgerald M."/>
            <person name="Haas B.J."/>
            <person name="Zeng Q."/>
            <person name="Young S."/>
            <person name="Adiconis X."/>
            <person name="Fan L."/>
            <person name="Levin J.Z."/>
            <person name="Mitchell T.K."/>
            <person name="Okubara P.A."/>
            <person name="Farman M.L."/>
            <person name="Kohn L.M."/>
            <person name="Birren B."/>
            <person name="Ma L.-J."/>
            <person name="Dean R.A."/>
        </authorList>
    </citation>
    <scope>NUCLEOTIDE SEQUENCE</scope>
    <source>
        <strain evidence="13">R3-111a-1</strain>
    </source>
</reference>
<evidence type="ECO:0000256" key="6">
    <source>
        <dbReference type="ARBA" id="ARBA00022729"/>
    </source>
</evidence>
<evidence type="ECO:0000256" key="2">
    <source>
        <dbReference type="ARBA" id="ARBA00004613"/>
    </source>
</evidence>
<keyword evidence="5" id="KW-0336">GPI-anchor</keyword>
<dbReference type="VEuPathDB" id="FungiDB:GGTG_03339"/>
<dbReference type="STRING" id="644352.J3NPY1"/>
<evidence type="ECO:0000256" key="8">
    <source>
        <dbReference type="ARBA" id="ARBA00023288"/>
    </source>
</evidence>
<keyword evidence="4" id="KW-0964">Secreted</keyword>
<feature type="domain" description="CFEM" evidence="11">
    <location>
        <begin position="25"/>
        <end position="141"/>
    </location>
</feature>
<evidence type="ECO:0000313" key="12">
    <source>
        <dbReference type="EMBL" id="EJT78237.1"/>
    </source>
</evidence>
<organism evidence="12">
    <name type="scientific">Gaeumannomyces tritici (strain R3-111a-1)</name>
    <name type="common">Wheat and barley take-all root rot fungus</name>
    <name type="synonym">Gaeumannomyces graminis var. tritici</name>
    <dbReference type="NCBI Taxonomy" id="644352"/>
    <lineage>
        <taxon>Eukaryota</taxon>
        <taxon>Fungi</taxon>
        <taxon>Dikarya</taxon>
        <taxon>Ascomycota</taxon>
        <taxon>Pezizomycotina</taxon>
        <taxon>Sordariomycetes</taxon>
        <taxon>Sordariomycetidae</taxon>
        <taxon>Magnaporthales</taxon>
        <taxon>Magnaporthaceae</taxon>
        <taxon>Gaeumannomyces</taxon>
    </lineage>
</organism>
<reference evidence="12" key="2">
    <citation type="submission" date="2010-07" db="EMBL/GenBank/DDBJ databases">
        <authorList>
            <consortium name="The Broad Institute Genome Sequencing Platform"/>
            <consortium name="Broad Institute Genome Sequencing Center for Infectious Disease"/>
            <person name="Ma L.-J."/>
            <person name="Dead R."/>
            <person name="Young S."/>
            <person name="Zeng Q."/>
            <person name="Koehrsen M."/>
            <person name="Alvarado L."/>
            <person name="Berlin A."/>
            <person name="Chapman S.B."/>
            <person name="Chen Z."/>
            <person name="Freedman E."/>
            <person name="Gellesch M."/>
            <person name="Goldberg J."/>
            <person name="Griggs A."/>
            <person name="Gujja S."/>
            <person name="Heilman E.R."/>
            <person name="Heiman D."/>
            <person name="Hepburn T."/>
            <person name="Howarth C."/>
            <person name="Jen D."/>
            <person name="Larson L."/>
            <person name="Mehta T."/>
            <person name="Neiman D."/>
            <person name="Pearson M."/>
            <person name="Roberts A."/>
            <person name="Saif S."/>
            <person name="Shea T."/>
            <person name="Shenoy N."/>
            <person name="Sisk P."/>
            <person name="Stolte C."/>
            <person name="Sykes S."/>
            <person name="Walk T."/>
            <person name="White J."/>
            <person name="Yandava C."/>
            <person name="Haas B."/>
            <person name="Nusbaum C."/>
            <person name="Birren B."/>
        </authorList>
    </citation>
    <scope>NUCLEOTIDE SEQUENCE</scope>
    <source>
        <strain evidence="12">R3-111a-1</strain>
    </source>
</reference>
<dbReference type="Pfam" id="PF05730">
    <property type="entry name" value="CFEM"/>
    <property type="match status" value="1"/>
</dbReference>